<dbReference type="PANTHER" id="PTHR42939">
    <property type="entry name" value="ABC TRANSPORTER ATP-BINDING PROTEIN ALBC-RELATED"/>
    <property type="match status" value="1"/>
</dbReference>
<reference evidence="5 6" key="1">
    <citation type="submission" date="2023-10" db="EMBL/GenBank/DDBJ databases">
        <title>Virgibacillus soli CC-YMP-6 genome.</title>
        <authorList>
            <person name="Miliotis G."/>
            <person name="Sengupta P."/>
            <person name="Hameed A."/>
            <person name="Chuvochina M."/>
            <person name="Mcdonagh F."/>
            <person name="Simpson A.C."/>
            <person name="Singh N.K."/>
            <person name="Rekha P.D."/>
            <person name="Raman K."/>
            <person name="Hugenholtz P."/>
            <person name="Venkateswaran K."/>
        </authorList>
    </citation>
    <scope>NUCLEOTIDE SEQUENCE [LARGE SCALE GENOMIC DNA]</scope>
    <source>
        <strain evidence="5 6">CC-YMP-6</strain>
    </source>
</reference>
<evidence type="ECO:0000256" key="1">
    <source>
        <dbReference type="ARBA" id="ARBA00022448"/>
    </source>
</evidence>
<feature type="domain" description="ABC transporter" evidence="4">
    <location>
        <begin position="19"/>
        <end position="59"/>
    </location>
</feature>
<dbReference type="Proteomes" id="UP001275315">
    <property type="component" value="Unassembled WGS sequence"/>
</dbReference>
<organism evidence="5 6">
    <name type="scientific">Paracerasibacillus soli</name>
    <dbReference type="NCBI Taxonomy" id="480284"/>
    <lineage>
        <taxon>Bacteria</taxon>
        <taxon>Bacillati</taxon>
        <taxon>Bacillota</taxon>
        <taxon>Bacilli</taxon>
        <taxon>Bacillales</taxon>
        <taxon>Bacillaceae</taxon>
        <taxon>Paracerasibacillus</taxon>
    </lineage>
</organism>
<keyword evidence="2" id="KW-0547">Nucleotide-binding</keyword>
<keyword evidence="1" id="KW-0813">Transport</keyword>
<dbReference type="GO" id="GO:0005524">
    <property type="term" value="F:ATP binding"/>
    <property type="evidence" value="ECO:0007669"/>
    <property type="project" value="UniProtKB-KW"/>
</dbReference>
<proteinExistence type="predicted"/>
<gene>
    <name evidence="5" type="ORF">RWD45_19265</name>
</gene>
<sequence>MDVISCTQVSKSYANQHALNQLTFSIKEDTITGLIGRNGAGKTTLLKTLAGYIHATMGMSKYFLKIHLIAYSFQQIWFMLMIK</sequence>
<comment type="caution">
    <text evidence="5">The sequence shown here is derived from an EMBL/GenBank/DDBJ whole genome shotgun (WGS) entry which is preliminary data.</text>
</comment>
<dbReference type="EMBL" id="JAWDIQ010000003">
    <property type="protein sequence ID" value="MDY0410294.1"/>
    <property type="molecule type" value="Genomic_DNA"/>
</dbReference>
<dbReference type="PANTHER" id="PTHR42939:SF1">
    <property type="entry name" value="ABC TRANSPORTER ATP-BINDING PROTEIN ALBC-RELATED"/>
    <property type="match status" value="1"/>
</dbReference>
<keyword evidence="6" id="KW-1185">Reference proteome</keyword>
<dbReference type="RefSeq" id="WP_320381170.1">
    <property type="nucleotide sequence ID" value="NZ_JAWDIQ010000003.1"/>
</dbReference>
<evidence type="ECO:0000313" key="5">
    <source>
        <dbReference type="EMBL" id="MDY0410294.1"/>
    </source>
</evidence>
<dbReference type="SUPFAM" id="SSF52540">
    <property type="entry name" value="P-loop containing nucleoside triphosphate hydrolases"/>
    <property type="match status" value="1"/>
</dbReference>
<evidence type="ECO:0000259" key="4">
    <source>
        <dbReference type="Pfam" id="PF00005"/>
    </source>
</evidence>
<dbReference type="Pfam" id="PF00005">
    <property type="entry name" value="ABC_tran"/>
    <property type="match status" value="1"/>
</dbReference>
<accession>A0ABU5CWS7</accession>
<dbReference type="Gene3D" id="3.40.50.300">
    <property type="entry name" value="P-loop containing nucleotide triphosphate hydrolases"/>
    <property type="match status" value="1"/>
</dbReference>
<name>A0ABU5CWS7_9BACI</name>
<dbReference type="InterPro" id="IPR003439">
    <property type="entry name" value="ABC_transporter-like_ATP-bd"/>
</dbReference>
<keyword evidence="3 5" id="KW-0067">ATP-binding</keyword>
<evidence type="ECO:0000256" key="3">
    <source>
        <dbReference type="ARBA" id="ARBA00022840"/>
    </source>
</evidence>
<dbReference type="InterPro" id="IPR051782">
    <property type="entry name" value="ABC_Transporter_VariousFunc"/>
</dbReference>
<evidence type="ECO:0000313" key="6">
    <source>
        <dbReference type="Proteomes" id="UP001275315"/>
    </source>
</evidence>
<dbReference type="InterPro" id="IPR027417">
    <property type="entry name" value="P-loop_NTPase"/>
</dbReference>
<protein>
    <submittedName>
        <fullName evidence="5">ATP-binding cassette domain-containing protein</fullName>
    </submittedName>
</protein>
<evidence type="ECO:0000256" key="2">
    <source>
        <dbReference type="ARBA" id="ARBA00022741"/>
    </source>
</evidence>